<accession>A0ABZ2KT87</accession>
<name>A0ABZ2KT87_9BACT</name>
<dbReference type="PANTHER" id="PTHR30006:SF2">
    <property type="entry name" value="ABC TRANSPORTER SUBSTRATE-BINDING PROTEIN"/>
    <property type="match status" value="1"/>
</dbReference>
<dbReference type="SUPFAM" id="SSF53850">
    <property type="entry name" value="Periplasmic binding protein-like II"/>
    <property type="match status" value="1"/>
</dbReference>
<dbReference type="Gene3D" id="3.40.190.10">
    <property type="entry name" value="Periplasmic binding protein-like II"/>
    <property type="match status" value="2"/>
</dbReference>
<dbReference type="Proteomes" id="UP001379533">
    <property type="component" value="Chromosome"/>
</dbReference>
<keyword evidence="3" id="KW-1185">Reference proteome</keyword>
<proteinExistence type="predicted"/>
<dbReference type="EMBL" id="CP089982">
    <property type="protein sequence ID" value="WXB00195.1"/>
    <property type="molecule type" value="Genomic_DNA"/>
</dbReference>
<keyword evidence="1" id="KW-0732">Signal</keyword>
<evidence type="ECO:0000313" key="2">
    <source>
        <dbReference type="EMBL" id="WXB00195.1"/>
    </source>
</evidence>
<reference evidence="2 3" key="1">
    <citation type="submission" date="2021-12" db="EMBL/GenBank/DDBJ databases">
        <title>Discovery of the Pendulisporaceae a myxobacterial family with distinct sporulation behavior and unique specialized metabolism.</title>
        <authorList>
            <person name="Garcia R."/>
            <person name="Popoff A."/>
            <person name="Bader C.D."/>
            <person name="Loehr J."/>
            <person name="Walesch S."/>
            <person name="Walt C."/>
            <person name="Boldt J."/>
            <person name="Bunk B."/>
            <person name="Haeckl F.J.F.P.J."/>
            <person name="Gunesch A.P."/>
            <person name="Birkelbach J."/>
            <person name="Nuebel U."/>
            <person name="Pietschmann T."/>
            <person name="Bach T."/>
            <person name="Mueller R."/>
        </authorList>
    </citation>
    <scope>NUCLEOTIDE SEQUENCE [LARGE SCALE GENOMIC DNA]</scope>
    <source>
        <strain evidence="2 3">MSr12523</strain>
    </source>
</reference>
<evidence type="ECO:0000256" key="1">
    <source>
        <dbReference type="ARBA" id="ARBA00022729"/>
    </source>
</evidence>
<protein>
    <submittedName>
        <fullName evidence="2">Extracellular solute-binding protein</fullName>
    </submittedName>
</protein>
<sequence>MTHEESLYFSAKKERRLDLYASGPSSIYRDAIGRFEDRFPGIEVNLTNGYAGTLASSIDAQRKAGAVEADLALLQSIQDFERWRNDGHLEPFEPPGLERILPSFKAPDGTWVGTQVYGIVYAYRSDVLDADSVPRSALDFLDCRFDGKMISGAPHRDDVVLYLYYTLVEKYGWSFMDRLMKNRPTFVEGHAPLARALVEGDFTVTLDAIPWLCLADKRRGAKVDMYISDEDAMPIWAQTAGIFRGARHPCAAKLFLSWYLSQEQQASMARDGTWSPRDDVPPPESLRPLTHYKLADGFREFITNERLVCELRERFQSYIEPSATPR</sequence>
<organism evidence="2 3">
    <name type="scientific">Pendulispora brunnea</name>
    <dbReference type="NCBI Taxonomy" id="2905690"/>
    <lineage>
        <taxon>Bacteria</taxon>
        <taxon>Pseudomonadati</taxon>
        <taxon>Myxococcota</taxon>
        <taxon>Myxococcia</taxon>
        <taxon>Myxococcales</taxon>
        <taxon>Sorangiineae</taxon>
        <taxon>Pendulisporaceae</taxon>
        <taxon>Pendulispora</taxon>
    </lineage>
</organism>
<dbReference type="RefSeq" id="WP_394850838.1">
    <property type="nucleotide sequence ID" value="NZ_CP089982.1"/>
</dbReference>
<dbReference type="PANTHER" id="PTHR30006">
    <property type="entry name" value="THIAMINE-BINDING PERIPLASMIC PROTEIN-RELATED"/>
    <property type="match status" value="1"/>
</dbReference>
<dbReference type="Pfam" id="PF01547">
    <property type="entry name" value="SBP_bac_1"/>
    <property type="match status" value="1"/>
</dbReference>
<gene>
    <name evidence="2" type="ORF">LZC95_25690</name>
</gene>
<dbReference type="InterPro" id="IPR006059">
    <property type="entry name" value="SBP"/>
</dbReference>
<evidence type="ECO:0000313" key="3">
    <source>
        <dbReference type="Proteomes" id="UP001379533"/>
    </source>
</evidence>